<proteinExistence type="predicted"/>
<dbReference type="GeneID" id="70237759"/>
<dbReference type="RefSeq" id="XP_046059632.1">
    <property type="nucleotide sequence ID" value="XM_046207014.1"/>
</dbReference>
<evidence type="ECO:0000313" key="2">
    <source>
        <dbReference type="Proteomes" id="UP000769157"/>
    </source>
</evidence>
<protein>
    <submittedName>
        <fullName evidence="1">Uncharacterized protein</fullName>
    </submittedName>
</protein>
<dbReference type="Proteomes" id="UP000769157">
    <property type="component" value="Unassembled WGS sequence"/>
</dbReference>
<sequence>MVAEMLLVSLRLSRLAVVSVVTALVSVWQLVQFEWSWDVVWLANNIKRFVDLGRDRLDLCAELLLDFVQVEPVVPVDEVDGDTKVAESSRSADSVKVCFCCFWEVKVHHHVDGLDIDTSGEEVGTHQVSDLALSELVEDLISGGLRHLGMRVVARVVQLCDFLGEKLHSVGGVTEDDGLVDLQFREQRVETVKFLFLLHERVVLRDTLQSQLVHQIDLVGLRGKNFRICTMMFLNSRESILSASSMTNMRHSSNSASFLEARSKTLPGVPTRTCTGSWSLMISSLNEVPPVVTMTWIPKWAPRVFTTCDVWRASSLVGTRIRACILLTFGFNFSRVGITNAAVLPVPFFALARMSLPMRATGIASSWMGDGFSKPASKIPIKSSLLRWNDSNVLPLVDSTSSVWGRPSFFGRLRLDFQSSDMIVILEEGKSLYVLGRVSCGEALCFKGADLKQRGKGNVGLVDEKTITSGV</sequence>
<dbReference type="OrthoDB" id="10577318at2759"/>
<dbReference type="AlphaFoldDB" id="A0A9P8NYG2"/>
<dbReference type="AntiFam" id="ANF00149">
    <property type="entry name" value="Shadow ORF (opposite cshA)"/>
</dbReference>
<name>A0A9P8NYG2_9ASCO</name>
<gene>
    <name evidence="1" type="ORF">OGAPHI_005795</name>
</gene>
<keyword evidence="2" id="KW-1185">Reference proteome</keyword>
<organism evidence="1 2">
    <name type="scientific">Ogataea philodendri</name>
    <dbReference type="NCBI Taxonomy" id="1378263"/>
    <lineage>
        <taxon>Eukaryota</taxon>
        <taxon>Fungi</taxon>
        <taxon>Dikarya</taxon>
        <taxon>Ascomycota</taxon>
        <taxon>Saccharomycotina</taxon>
        <taxon>Pichiomycetes</taxon>
        <taxon>Pichiales</taxon>
        <taxon>Pichiaceae</taxon>
        <taxon>Ogataea</taxon>
    </lineage>
</organism>
<evidence type="ECO:0000313" key="1">
    <source>
        <dbReference type="EMBL" id="KAH3662543.1"/>
    </source>
</evidence>
<accession>A0A9P8NYG2</accession>
<reference evidence="1" key="1">
    <citation type="journal article" date="2021" name="Open Biol.">
        <title>Shared evolutionary footprints suggest mitochondrial oxidative damage underlies multiple complex I losses in fungi.</title>
        <authorList>
            <person name="Schikora-Tamarit M.A."/>
            <person name="Marcet-Houben M."/>
            <person name="Nosek J."/>
            <person name="Gabaldon T."/>
        </authorList>
    </citation>
    <scope>NUCLEOTIDE SEQUENCE</scope>
    <source>
        <strain evidence="1">CBS6075</strain>
    </source>
</reference>
<comment type="caution">
    <text evidence="1">The sequence shown here is derived from an EMBL/GenBank/DDBJ whole genome shotgun (WGS) entry which is preliminary data.</text>
</comment>
<dbReference type="EMBL" id="JAEUBE010000378">
    <property type="protein sequence ID" value="KAH3662543.1"/>
    <property type="molecule type" value="Genomic_DNA"/>
</dbReference>
<reference evidence="1" key="2">
    <citation type="submission" date="2021-01" db="EMBL/GenBank/DDBJ databases">
        <authorList>
            <person name="Schikora-Tamarit M.A."/>
        </authorList>
    </citation>
    <scope>NUCLEOTIDE SEQUENCE</scope>
    <source>
        <strain evidence="1">CBS6075</strain>
    </source>
</reference>